<evidence type="ECO:0000313" key="1">
    <source>
        <dbReference type="EMBL" id="KXA20436.1"/>
    </source>
</evidence>
<proteinExistence type="predicted"/>
<gene>
    <name evidence="1" type="ORF">HMPREF3208_00797</name>
</gene>
<reference evidence="1 2" key="1">
    <citation type="submission" date="2016-01" db="EMBL/GenBank/DDBJ databases">
        <authorList>
            <person name="Oliw E.H."/>
        </authorList>
    </citation>
    <scope>NUCLEOTIDE SEQUENCE [LARGE SCALE GENOMIC DNA]</scope>
    <source>
        <strain evidence="1 2">PSS_7772B</strain>
    </source>
</reference>
<sequence length="41" mass="4802">MCYCVGEFCAFTHCRGVRFCAFCYKNCFVYVKMCVIFVLVP</sequence>
<name>A0A133NVZ9_GARVA</name>
<dbReference type="AlphaFoldDB" id="A0A133NVZ9"/>
<comment type="caution">
    <text evidence="1">The sequence shown here is derived from an EMBL/GenBank/DDBJ whole genome shotgun (WGS) entry which is preliminary data.</text>
</comment>
<dbReference type="Proteomes" id="UP000070687">
    <property type="component" value="Unassembled WGS sequence"/>
</dbReference>
<protein>
    <submittedName>
        <fullName evidence="1">Uncharacterized protein</fullName>
    </submittedName>
</protein>
<evidence type="ECO:0000313" key="2">
    <source>
        <dbReference type="Proteomes" id="UP000070687"/>
    </source>
</evidence>
<organism evidence="1 2">
    <name type="scientific">Gardnerella vaginalis</name>
    <dbReference type="NCBI Taxonomy" id="2702"/>
    <lineage>
        <taxon>Bacteria</taxon>
        <taxon>Bacillati</taxon>
        <taxon>Actinomycetota</taxon>
        <taxon>Actinomycetes</taxon>
        <taxon>Bifidobacteriales</taxon>
        <taxon>Bifidobacteriaceae</taxon>
        <taxon>Gardnerella</taxon>
    </lineage>
</organism>
<accession>A0A133NVZ9</accession>
<dbReference type="PATRIC" id="fig|2702.100.peg.777"/>
<dbReference type="EMBL" id="LRQB01000046">
    <property type="protein sequence ID" value="KXA20436.1"/>
    <property type="molecule type" value="Genomic_DNA"/>
</dbReference>